<keyword evidence="2" id="KW-0813">Transport</keyword>
<dbReference type="FunFam" id="1.20.1250.20:FF:000065">
    <property type="entry name" value="Putative MFS pantothenate transporter"/>
    <property type="match status" value="1"/>
</dbReference>
<dbReference type="InterPro" id="IPR011701">
    <property type="entry name" value="MFS"/>
</dbReference>
<dbReference type="SUPFAM" id="SSF103473">
    <property type="entry name" value="MFS general substrate transporter"/>
    <property type="match status" value="1"/>
</dbReference>
<feature type="region of interest" description="Disordered" evidence="7">
    <location>
        <begin position="1"/>
        <end position="46"/>
    </location>
</feature>
<comment type="similarity">
    <text evidence="6">Belongs to the major facilitator superfamily. Allantoate permease family.</text>
</comment>
<dbReference type="InterPro" id="IPR020846">
    <property type="entry name" value="MFS_dom"/>
</dbReference>
<gene>
    <name evidence="10" type="ORF">G7Y89_g2496</name>
</gene>
<dbReference type="PANTHER" id="PTHR43791:SF39">
    <property type="entry name" value="TRANSPORTER LIZ1_SEO1, PUTATIVE (AFU_ORTHOLOGUE AFUA_3G00980)-RELATED"/>
    <property type="match status" value="1"/>
</dbReference>
<feature type="compositionally biased region" description="Low complexity" evidence="7">
    <location>
        <begin position="33"/>
        <end position="46"/>
    </location>
</feature>
<keyword evidence="5 8" id="KW-0472">Membrane</keyword>
<evidence type="ECO:0000256" key="5">
    <source>
        <dbReference type="ARBA" id="ARBA00023136"/>
    </source>
</evidence>
<feature type="domain" description="Major facilitator superfamily (MFS) profile" evidence="9">
    <location>
        <begin position="80"/>
        <end position="433"/>
    </location>
</feature>
<comment type="subcellular location">
    <subcellularLocation>
        <location evidence="1">Membrane</location>
        <topology evidence="1">Multi-pass membrane protein</topology>
    </subcellularLocation>
</comment>
<dbReference type="InterPro" id="IPR036259">
    <property type="entry name" value="MFS_trans_sf"/>
</dbReference>
<dbReference type="PROSITE" id="PS50850">
    <property type="entry name" value="MFS"/>
    <property type="match status" value="1"/>
</dbReference>
<evidence type="ECO:0000259" key="9">
    <source>
        <dbReference type="PROSITE" id="PS50850"/>
    </source>
</evidence>
<feature type="transmembrane region" description="Helical" evidence="8">
    <location>
        <begin position="319"/>
        <end position="338"/>
    </location>
</feature>
<name>A0A8H4W6W6_9HELO</name>
<evidence type="ECO:0000256" key="3">
    <source>
        <dbReference type="ARBA" id="ARBA00022692"/>
    </source>
</evidence>
<dbReference type="EMBL" id="JAAMPI010000110">
    <property type="protein sequence ID" value="KAF4635591.1"/>
    <property type="molecule type" value="Genomic_DNA"/>
</dbReference>
<dbReference type="Gene3D" id="1.20.1250.20">
    <property type="entry name" value="MFS general substrate transporter like domains"/>
    <property type="match status" value="2"/>
</dbReference>
<evidence type="ECO:0000256" key="2">
    <source>
        <dbReference type="ARBA" id="ARBA00022448"/>
    </source>
</evidence>
<dbReference type="PANTHER" id="PTHR43791">
    <property type="entry name" value="PERMEASE-RELATED"/>
    <property type="match status" value="1"/>
</dbReference>
<feature type="transmembrane region" description="Helical" evidence="8">
    <location>
        <begin position="243"/>
        <end position="263"/>
    </location>
</feature>
<dbReference type="GO" id="GO:0022857">
    <property type="term" value="F:transmembrane transporter activity"/>
    <property type="evidence" value="ECO:0007669"/>
    <property type="project" value="InterPro"/>
</dbReference>
<evidence type="ECO:0000256" key="8">
    <source>
        <dbReference type="SAM" id="Phobius"/>
    </source>
</evidence>
<dbReference type="GO" id="GO:0016020">
    <property type="term" value="C:membrane"/>
    <property type="evidence" value="ECO:0007669"/>
    <property type="project" value="UniProtKB-SubCell"/>
</dbReference>
<evidence type="ECO:0000256" key="7">
    <source>
        <dbReference type="SAM" id="MobiDB-lite"/>
    </source>
</evidence>
<dbReference type="Proteomes" id="UP000566819">
    <property type="component" value="Unassembled WGS sequence"/>
</dbReference>
<dbReference type="OrthoDB" id="3639251at2759"/>
<feature type="transmembrane region" description="Helical" evidence="8">
    <location>
        <begin position="350"/>
        <end position="370"/>
    </location>
</feature>
<evidence type="ECO:0000256" key="4">
    <source>
        <dbReference type="ARBA" id="ARBA00022989"/>
    </source>
</evidence>
<evidence type="ECO:0000313" key="11">
    <source>
        <dbReference type="Proteomes" id="UP000566819"/>
    </source>
</evidence>
<feature type="transmembrane region" description="Helical" evidence="8">
    <location>
        <begin position="209"/>
        <end position="231"/>
    </location>
</feature>
<feature type="transmembrane region" description="Helical" evidence="8">
    <location>
        <begin position="376"/>
        <end position="395"/>
    </location>
</feature>
<feature type="compositionally biased region" description="Basic and acidic residues" evidence="7">
    <location>
        <begin position="1"/>
        <end position="11"/>
    </location>
</feature>
<feature type="transmembrane region" description="Helical" evidence="8">
    <location>
        <begin position="173"/>
        <end position="194"/>
    </location>
</feature>
<evidence type="ECO:0000256" key="6">
    <source>
        <dbReference type="ARBA" id="ARBA00037968"/>
    </source>
</evidence>
<feature type="transmembrane region" description="Helical" evidence="8">
    <location>
        <begin position="407"/>
        <end position="426"/>
    </location>
</feature>
<accession>A0A8H4W6W6</accession>
<keyword evidence="3 8" id="KW-0812">Transmembrane</keyword>
<organism evidence="10 11">
    <name type="scientific">Cudoniella acicularis</name>
    <dbReference type="NCBI Taxonomy" id="354080"/>
    <lineage>
        <taxon>Eukaryota</taxon>
        <taxon>Fungi</taxon>
        <taxon>Dikarya</taxon>
        <taxon>Ascomycota</taxon>
        <taxon>Pezizomycotina</taxon>
        <taxon>Leotiomycetes</taxon>
        <taxon>Helotiales</taxon>
        <taxon>Tricladiaceae</taxon>
        <taxon>Cudoniella</taxon>
    </lineage>
</organism>
<proteinExistence type="inferred from homology"/>
<evidence type="ECO:0000313" key="10">
    <source>
        <dbReference type="EMBL" id="KAF4635591.1"/>
    </source>
</evidence>
<comment type="caution">
    <text evidence="10">The sequence shown here is derived from an EMBL/GenBank/DDBJ whole genome shotgun (WGS) entry which is preliminary data.</text>
</comment>
<protein>
    <recommendedName>
        <fullName evidence="9">Major facilitator superfamily (MFS) profile domain-containing protein</fullName>
    </recommendedName>
</protein>
<sequence length="433" mass="48596">MLKPTEQDDPKQISISQSDIHPSGKVGPQTTTSNSSPSSKSASISSQLGQETQKRGWFHWHEPGTSKAEKRLIFKLDFFLLTYGCLCFFNKYLDQTNISNAYVSGMSSELHFGAGNELSWMNTYFNAGYIIGGPLSNLILTLVAPRIWLPSCMSAWSIFVLFLYKCNTAKQLYALRFFIGFFESAAFPGIHYVLGSWFKKSELARRSSLFVISGVLGQMFSGYLQAALYTGMERRGGLSAWRWLFIFDFVLAVPIALYGFFFFPDTPETTKAFYLNEWERKRAIERIEEEGRTPVGKMDVSVIKRIALSWQLWTFSIGWALWCLTCGSYIMQFFTLWLKAQKTFSVPQINNIPTSIGAVNFFFMIATGFLSDKLGARGPVCLGVGVVLTFCFLILTIWDVPTGLKMAAYILSGCYGCFSPLMAGWVNSVCGGD</sequence>
<evidence type="ECO:0000256" key="1">
    <source>
        <dbReference type="ARBA" id="ARBA00004141"/>
    </source>
</evidence>
<reference evidence="10 11" key="1">
    <citation type="submission" date="2020-03" db="EMBL/GenBank/DDBJ databases">
        <title>Draft Genome Sequence of Cudoniella acicularis.</title>
        <authorList>
            <person name="Buettner E."/>
            <person name="Kellner H."/>
        </authorList>
    </citation>
    <scope>NUCLEOTIDE SEQUENCE [LARGE SCALE GENOMIC DNA]</scope>
    <source>
        <strain evidence="10 11">DSM 108380</strain>
    </source>
</reference>
<keyword evidence="11" id="KW-1185">Reference proteome</keyword>
<dbReference type="Pfam" id="PF07690">
    <property type="entry name" value="MFS_1"/>
    <property type="match status" value="1"/>
</dbReference>
<dbReference type="AlphaFoldDB" id="A0A8H4W6W6"/>
<keyword evidence="4 8" id="KW-1133">Transmembrane helix</keyword>